<organism evidence="3 4">
    <name type="scientific">Amycolatopsis iheyensis</name>
    <dbReference type="NCBI Taxonomy" id="2945988"/>
    <lineage>
        <taxon>Bacteria</taxon>
        <taxon>Bacillati</taxon>
        <taxon>Actinomycetota</taxon>
        <taxon>Actinomycetes</taxon>
        <taxon>Pseudonocardiales</taxon>
        <taxon>Pseudonocardiaceae</taxon>
        <taxon>Amycolatopsis</taxon>
    </lineage>
</organism>
<dbReference type="EMBL" id="JAMXQV010000007">
    <property type="protein sequence ID" value="MCR6484071.1"/>
    <property type="molecule type" value="Genomic_DNA"/>
</dbReference>
<evidence type="ECO:0000313" key="3">
    <source>
        <dbReference type="EMBL" id="MCR6484071.1"/>
    </source>
</evidence>
<evidence type="ECO:0000256" key="2">
    <source>
        <dbReference type="SAM" id="SignalP"/>
    </source>
</evidence>
<keyword evidence="1" id="KW-0812">Transmembrane</keyword>
<feature type="transmembrane region" description="Helical" evidence="1">
    <location>
        <begin position="70"/>
        <end position="88"/>
    </location>
</feature>
<keyword evidence="2" id="KW-0732">Signal</keyword>
<dbReference type="Proteomes" id="UP001144096">
    <property type="component" value="Unassembled WGS sequence"/>
</dbReference>
<keyword evidence="4" id="KW-1185">Reference proteome</keyword>
<reference evidence="3" key="1">
    <citation type="submission" date="2022-06" db="EMBL/GenBank/DDBJ databases">
        <title>Amycolatopsis iheyaensis sp. nov., a new species of the genus Amycolatopsis isolated from soil in Iheya island, Japan.</title>
        <authorList>
            <person name="Ngamcharungchit C."/>
            <person name="Kanto H."/>
            <person name="Take A."/>
            <person name="Intra B."/>
            <person name="Matsumoto A."/>
            <person name="Panbangred W."/>
            <person name="Inahashi Y."/>
        </authorList>
    </citation>
    <scope>NUCLEOTIDE SEQUENCE</scope>
    <source>
        <strain evidence="3">OK19-0408</strain>
    </source>
</reference>
<dbReference type="AlphaFoldDB" id="A0A9X2NBD6"/>
<feature type="transmembrane region" description="Helical" evidence="1">
    <location>
        <begin position="120"/>
        <end position="141"/>
    </location>
</feature>
<keyword evidence="1" id="KW-0472">Membrane</keyword>
<dbReference type="RefSeq" id="WP_257920707.1">
    <property type="nucleotide sequence ID" value="NZ_JAMXQV010000007.1"/>
</dbReference>
<evidence type="ECO:0000256" key="1">
    <source>
        <dbReference type="SAM" id="Phobius"/>
    </source>
</evidence>
<evidence type="ECO:0008006" key="5">
    <source>
        <dbReference type="Google" id="ProtNLM"/>
    </source>
</evidence>
<dbReference type="PROSITE" id="PS51257">
    <property type="entry name" value="PROKAR_LIPOPROTEIN"/>
    <property type="match status" value="1"/>
</dbReference>
<comment type="caution">
    <text evidence="3">The sequence shown here is derived from an EMBL/GenBank/DDBJ whole genome shotgun (WGS) entry which is preliminary data.</text>
</comment>
<evidence type="ECO:0000313" key="4">
    <source>
        <dbReference type="Proteomes" id="UP001144096"/>
    </source>
</evidence>
<accession>A0A9X2NBD6</accession>
<sequence>MLLVRHGLVQRCLVAAASALLACLAMNALPADDLCVGAACMVVGLVVAPLMVFGAALLAYALMALGRVRPAWPVALAGPVTVLAVVATVDPGTFPGFVAVAAACYAYAALVTADELPNAWRVALGSPVVVLFAWGVVLPILR</sequence>
<feature type="chain" id="PRO_5040940666" description="Integral membrane protein" evidence="2">
    <location>
        <begin position="31"/>
        <end position="142"/>
    </location>
</feature>
<gene>
    <name evidence="3" type="ORF">M8542_14710</name>
</gene>
<feature type="signal peptide" evidence="2">
    <location>
        <begin position="1"/>
        <end position="30"/>
    </location>
</feature>
<keyword evidence="1" id="KW-1133">Transmembrane helix</keyword>
<feature type="transmembrane region" description="Helical" evidence="1">
    <location>
        <begin position="41"/>
        <end position="63"/>
    </location>
</feature>
<name>A0A9X2NBD6_9PSEU</name>
<feature type="transmembrane region" description="Helical" evidence="1">
    <location>
        <begin position="94"/>
        <end position="113"/>
    </location>
</feature>
<proteinExistence type="predicted"/>
<protein>
    <recommendedName>
        <fullName evidence="5">Integral membrane protein</fullName>
    </recommendedName>
</protein>